<organism evidence="3 4">
    <name type="scientific">Sediminicola luteus</name>
    <dbReference type="NCBI Taxonomy" id="319238"/>
    <lineage>
        <taxon>Bacteria</taxon>
        <taxon>Pseudomonadati</taxon>
        <taxon>Bacteroidota</taxon>
        <taxon>Flavobacteriia</taxon>
        <taxon>Flavobacteriales</taxon>
        <taxon>Flavobacteriaceae</taxon>
        <taxon>Sediminicola</taxon>
    </lineage>
</organism>
<evidence type="ECO:0000313" key="3">
    <source>
        <dbReference type="EMBL" id="MET7028338.1"/>
    </source>
</evidence>
<reference evidence="3 4" key="1">
    <citation type="submission" date="2024-07" db="EMBL/GenBank/DDBJ databases">
        <title>The genome sequence of type strain Sediminicola luteus GDMCC 1.2596T.</title>
        <authorList>
            <person name="Liu Y."/>
        </authorList>
    </citation>
    <scope>NUCLEOTIDE SEQUENCE [LARGE SCALE GENOMIC DNA]</scope>
    <source>
        <strain evidence="3 4">GDMCC 1.2596</strain>
    </source>
</reference>
<sequence length="88" mass="9952">MKTYKNCQSCGMPIRKDPKKGGSNADGSRSLMYCSYCYQDGAFSQPDFSVDDMKKYCVGKMKEMGFPGMVARLFAAGLPRLERWKNNK</sequence>
<dbReference type="Pfam" id="PF12674">
    <property type="entry name" value="Zn_ribbon_2"/>
    <property type="match status" value="1"/>
</dbReference>
<accession>A0ABV2TSV2</accession>
<dbReference type="EMBL" id="JBEWYP010000001">
    <property type="protein sequence ID" value="MET7028338.1"/>
    <property type="molecule type" value="Genomic_DNA"/>
</dbReference>
<gene>
    <name evidence="3" type="ORF">ABXZ32_02975</name>
</gene>
<proteinExistence type="predicted"/>
<feature type="domain" description="Putative zinc ribbon" evidence="2">
    <location>
        <begin position="7"/>
        <end position="85"/>
    </location>
</feature>
<dbReference type="InterPro" id="IPR025868">
    <property type="entry name" value="Zn_ribbon_dom_put"/>
</dbReference>
<dbReference type="RefSeq" id="WP_354617194.1">
    <property type="nucleotide sequence ID" value="NZ_JBEWYP010000001.1"/>
</dbReference>
<name>A0ABV2TSV2_9FLAO</name>
<evidence type="ECO:0000259" key="2">
    <source>
        <dbReference type="Pfam" id="PF12674"/>
    </source>
</evidence>
<dbReference type="Proteomes" id="UP001549773">
    <property type="component" value="Unassembled WGS sequence"/>
</dbReference>
<keyword evidence="4" id="KW-1185">Reference proteome</keyword>
<evidence type="ECO:0000256" key="1">
    <source>
        <dbReference type="SAM" id="MobiDB-lite"/>
    </source>
</evidence>
<feature type="region of interest" description="Disordered" evidence="1">
    <location>
        <begin position="1"/>
        <end position="25"/>
    </location>
</feature>
<comment type="caution">
    <text evidence="3">The sequence shown here is derived from an EMBL/GenBank/DDBJ whole genome shotgun (WGS) entry which is preliminary data.</text>
</comment>
<protein>
    <submittedName>
        <fullName evidence="3">Zinc ribbon domain-containing protein</fullName>
    </submittedName>
</protein>
<evidence type="ECO:0000313" key="4">
    <source>
        <dbReference type="Proteomes" id="UP001549773"/>
    </source>
</evidence>